<dbReference type="Gene3D" id="1.25.40.10">
    <property type="entry name" value="Tetratricopeptide repeat domain"/>
    <property type="match status" value="1"/>
</dbReference>
<reference evidence="3 4" key="1">
    <citation type="submission" date="2016-11" db="EMBL/GenBank/DDBJ databases">
        <authorList>
            <person name="Jaros S."/>
            <person name="Januszkiewicz K."/>
            <person name="Wedrychowicz H."/>
        </authorList>
    </citation>
    <scope>NUCLEOTIDE SEQUENCE [LARGE SCALE GENOMIC DNA]</scope>
    <source>
        <strain evidence="3 4">DSM 26991</strain>
    </source>
</reference>
<gene>
    <name evidence="3" type="ORF">SAMN05444405_10177</name>
</gene>
<dbReference type="InterPro" id="IPR011990">
    <property type="entry name" value="TPR-like_helical_dom_sf"/>
</dbReference>
<dbReference type="InterPro" id="IPR025874">
    <property type="entry name" value="DZR"/>
</dbReference>
<evidence type="ECO:0000256" key="1">
    <source>
        <dbReference type="SAM" id="Phobius"/>
    </source>
</evidence>
<keyword evidence="4" id="KW-1185">Reference proteome</keyword>
<evidence type="ECO:0000259" key="2">
    <source>
        <dbReference type="Pfam" id="PF12773"/>
    </source>
</evidence>
<evidence type="ECO:0000313" key="3">
    <source>
        <dbReference type="EMBL" id="SHE30447.1"/>
    </source>
</evidence>
<dbReference type="Pfam" id="PF12773">
    <property type="entry name" value="DZR"/>
    <property type="match status" value="1"/>
</dbReference>
<evidence type="ECO:0000313" key="4">
    <source>
        <dbReference type="Proteomes" id="UP000184509"/>
    </source>
</evidence>
<name>A0A1M4SEK8_9BACE</name>
<proteinExistence type="predicted"/>
<keyword evidence="1" id="KW-1133">Transmembrane helix</keyword>
<protein>
    <submittedName>
        <fullName evidence="3">Zinc-ribbon domain-containing protein</fullName>
    </submittedName>
</protein>
<dbReference type="RefSeq" id="WP_073398543.1">
    <property type="nucleotide sequence ID" value="NZ_FQTV01000001.1"/>
</dbReference>
<accession>A0A1M4SEK8</accession>
<organism evidence="3 4">
    <name type="scientific">Bacteroides luti</name>
    <dbReference type="NCBI Taxonomy" id="1297750"/>
    <lineage>
        <taxon>Bacteria</taxon>
        <taxon>Pseudomonadati</taxon>
        <taxon>Bacteroidota</taxon>
        <taxon>Bacteroidia</taxon>
        <taxon>Bacteroidales</taxon>
        <taxon>Bacteroidaceae</taxon>
        <taxon>Bacteroides</taxon>
    </lineage>
</organism>
<dbReference type="EMBL" id="FQTV01000001">
    <property type="protein sequence ID" value="SHE30447.1"/>
    <property type="molecule type" value="Genomic_DNA"/>
</dbReference>
<sequence>MALIKCPECGESVSDKAPNCPHCGLAIAGNIIPCPECGAVVPKGTETCPKCAFPLQEVKEQVKNVEASPAPQKPAIKASEEVLEKIGPVFLEAKELYEKKKYVSAYDKINIALSAAPNNTECLKLEAAIVSGICDHSQKVAEELFQAKEYAKALAEIDGALKFAPNSQALLNLSNEIKRAKARRKTRITVISVLVVIAIAVVAAMSIRKSFTAEEENQAWEIAKDSNTVSCYNQFLEDYPDGAHSMDAQEMLMKLQKDETDFWGRIQSSSDVYSYEQYLKKFPQGMYVDQAKNSIDSLDWVKATKKNTPEAFAEYLAAHPEGAHVGEAQSANEKIAASVPTAEEISGMKSFFSNYYAAVENKDESSVLDFFESVTPKYYGISNASKSDIQANIKKMYAKDIKQVHIKINDASFKVTKDESGNFHVTFPIDVTYDREDAAKTNTSSMNVTAVVNSNQKITSIISNKSNSTL</sequence>
<dbReference type="Proteomes" id="UP000184509">
    <property type="component" value="Unassembled WGS sequence"/>
</dbReference>
<feature type="transmembrane region" description="Helical" evidence="1">
    <location>
        <begin position="188"/>
        <end position="207"/>
    </location>
</feature>
<dbReference type="OrthoDB" id="1078822at2"/>
<dbReference type="SUPFAM" id="SSF48452">
    <property type="entry name" value="TPR-like"/>
    <property type="match status" value="1"/>
</dbReference>
<dbReference type="AlphaFoldDB" id="A0A1M4SEK8"/>
<keyword evidence="1" id="KW-0812">Transmembrane</keyword>
<dbReference type="STRING" id="1297750.SAMN05444405_10177"/>
<keyword evidence="1" id="KW-0472">Membrane</keyword>
<feature type="domain" description="DZANK-type" evidence="2">
    <location>
        <begin position="6"/>
        <end position="51"/>
    </location>
</feature>